<sequence length="98" mass="10980">MTYKIGYDIVVNDDNCTDIGKEFTDIAIKFEDKLKNYLDSLARVLDGAVKSGEVASNLEAFKLEAKTLENVLESIHQEITNTLNTFVADIDTVDNDLY</sequence>
<gene>
    <name evidence="1" type="ORF">HCA52_15315</name>
</gene>
<evidence type="ECO:0000313" key="2">
    <source>
        <dbReference type="Proteomes" id="UP000539064"/>
    </source>
</evidence>
<protein>
    <recommendedName>
        <fullName evidence="3">LXG domain-containing protein</fullName>
    </recommendedName>
</protein>
<evidence type="ECO:0008006" key="3">
    <source>
        <dbReference type="Google" id="ProtNLM"/>
    </source>
</evidence>
<proteinExistence type="predicted"/>
<dbReference type="Proteomes" id="UP000539064">
    <property type="component" value="Unassembled WGS sequence"/>
</dbReference>
<dbReference type="EMBL" id="JAARVG010000017">
    <property type="protein sequence ID" value="MBC1794803.1"/>
    <property type="molecule type" value="Genomic_DNA"/>
</dbReference>
<dbReference type="RefSeq" id="WP_185489039.1">
    <property type="nucleotide sequence ID" value="NZ_JAARVC010000007.1"/>
</dbReference>
<accession>A0A7X1CN03</accession>
<evidence type="ECO:0000313" key="1">
    <source>
        <dbReference type="EMBL" id="MBC1794803.1"/>
    </source>
</evidence>
<dbReference type="AlphaFoldDB" id="A0A7X1CN03"/>
<name>A0A7X1CN03_9LIST</name>
<comment type="caution">
    <text evidence="1">The sequence shown here is derived from an EMBL/GenBank/DDBJ whole genome shotgun (WGS) entry which is preliminary data.</text>
</comment>
<reference evidence="1 2" key="1">
    <citation type="submission" date="2020-03" db="EMBL/GenBank/DDBJ databases">
        <title>Soil Listeria distribution.</title>
        <authorList>
            <person name="Liao J."/>
            <person name="Wiedmann M."/>
        </authorList>
    </citation>
    <scope>NUCLEOTIDE SEQUENCE [LARGE SCALE GENOMIC DNA]</scope>
    <source>
        <strain evidence="1 2">FSL L7-0978</strain>
    </source>
</reference>
<organism evidence="1 2">
    <name type="scientific">Listeria booriae</name>
    <dbReference type="NCBI Taxonomy" id="1552123"/>
    <lineage>
        <taxon>Bacteria</taxon>
        <taxon>Bacillati</taxon>
        <taxon>Bacillota</taxon>
        <taxon>Bacilli</taxon>
        <taxon>Bacillales</taxon>
        <taxon>Listeriaceae</taxon>
        <taxon>Listeria</taxon>
    </lineage>
</organism>